<dbReference type="InterPro" id="IPR043128">
    <property type="entry name" value="Rev_trsase/Diguanyl_cyclase"/>
</dbReference>
<name>A0ABW3D601_9BACL</name>
<dbReference type="Proteomes" id="UP001597120">
    <property type="component" value="Unassembled WGS sequence"/>
</dbReference>
<gene>
    <name evidence="1" type="ORF">ACFQ03_04465</name>
</gene>
<accession>A0ABW3D601</accession>
<evidence type="ECO:0000313" key="2">
    <source>
        <dbReference type="Proteomes" id="UP001597120"/>
    </source>
</evidence>
<reference evidence="2" key="1">
    <citation type="journal article" date="2019" name="Int. J. Syst. Evol. Microbiol.">
        <title>The Global Catalogue of Microorganisms (GCM) 10K type strain sequencing project: providing services to taxonomists for standard genome sequencing and annotation.</title>
        <authorList>
            <consortium name="The Broad Institute Genomics Platform"/>
            <consortium name="The Broad Institute Genome Sequencing Center for Infectious Disease"/>
            <person name="Wu L."/>
            <person name="Ma J."/>
        </authorList>
    </citation>
    <scope>NUCLEOTIDE SEQUENCE [LARGE SCALE GENOMIC DNA]</scope>
    <source>
        <strain evidence="2">CCUG 57263</strain>
    </source>
</reference>
<dbReference type="RefSeq" id="WP_144933854.1">
    <property type="nucleotide sequence ID" value="NZ_JBHTIU010000012.1"/>
</dbReference>
<protein>
    <recommendedName>
        <fullName evidence="3">GGDEF domain-containing protein</fullName>
    </recommendedName>
</protein>
<sequence>MISNWNTNELDNIKIGVIGSEVLIKKISKVMKGFPSFQPIYSAFKSEQEVPSLAQKLMDEVEVLLFSGPLPYQRAKDKLKFTVPVHYLPLTGTGLYRALFRAYKSFAAATLSVDTLKMQMIESPLNELGEVGLQTFVYNGKDPYSREALIQFHRQIYEETQGKSCALTGLKSVAAALTELNIPNEWVVPTEQDIIVTLERALLSTESRKSKESQIVLGFIVIDDSARLYEMKTTEHEVQKLKLEIHRMLLEYVESLDGHLTHLGGDEYLFTTTRGIFERETGGYKYIPLGREAEKSLGFTISMGVGFGQSAGEAGTHARIALRQAREAGGNISFIVREDRSVIGPLEMSQPLEMNLSLIDSNLIKKAENNGMTLAYLSKLAAQVARKGQTDYTAKELAEILGVTIRSVHRFLLQWTDSGLVDIVGEQRSPSKGRPKQIYRLLFIDNQQEN</sequence>
<organism evidence="1 2">
    <name type="scientific">Paenibacillus residui</name>
    <dbReference type="NCBI Taxonomy" id="629724"/>
    <lineage>
        <taxon>Bacteria</taxon>
        <taxon>Bacillati</taxon>
        <taxon>Bacillota</taxon>
        <taxon>Bacilli</taxon>
        <taxon>Bacillales</taxon>
        <taxon>Paenibacillaceae</taxon>
        <taxon>Paenibacillus</taxon>
    </lineage>
</organism>
<evidence type="ECO:0008006" key="3">
    <source>
        <dbReference type="Google" id="ProtNLM"/>
    </source>
</evidence>
<dbReference type="Gene3D" id="3.30.70.270">
    <property type="match status" value="1"/>
</dbReference>
<keyword evidence="2" id="KW-1185">Reference proteome</keyword>
<proteinExistence type="predicted"/>
<evidence type="ECO:0000313" key="1">
    <source>
        <dbReference type="EMBL" id="MFD0868391.1"/>
    </source>
</evidence>
<comment type="caution">
    <text evidence="1">The sequence shown here is derived from an EMBL/GenBank/DDBJ whole genome shotgun (WGS) entry which is preliminary data.</text>
</comment>
<dbReference type="EMBL" id="JBHTIU010000012">
    <property type="protein sequence ID" value="MFD0868391.1"/>
    <property type="molecule type" value="Genomic_DNA"/>
</dbReference>